<protein>
    <submittedName>
        <fullName evidence="3">Tudor domain-containing protein</fullName>
    </submittedName>
</protein>
<proteinExistence type="predicted"/>
<dbReference type="WBParaSite" id="SSLN_0000399601-mRNA-1">
    <property type="protein sequence ID" value="SSLN_0000399601-mRNA-1"/>
    <property type="gene ID" value="SSLN_0000399601"/>
</dbReference>
<evidence type="ECO:0000313" key="3">
    <source>
        <dbReference type="WBParaSite" id="SSLN_0000399601-mRNA-1"/>
    </source>
</evidence>
<reference evidence="3" key="1">
    <citation type="submission" date="2016-06" db="UniProtKB">
        <authorList>
            <consortium name="WormBaseParasite"/>
        </authorList>
    </citation>
    <scope>IDENTIFICATION</scope>
</reference>
<sequence length="198" mass="22289">MEHNGVPAKNIALIKAYYRFTTARVRFNKILSKPFNIQQDCILSLTLFNFNIDWVVGRALHCFYGVDFAPGCRRSDVDYADDIASLASNVESVYGGDLSVATKIRMYQISVHSVLLYGCECWFVRLESTVQAGQLSDAEVGAAAGDLVYVYYVHDLDPKHEHQDFTQQGVERLTSHMCEIVRGHVKKEQSQPDSQTTS</sequence>
<evidence type="ECO:0000313" key="1">
    <source>
        <dbReference type="EMBL" id="VDL90255.1"/>
    </source>
</evidence>
<keyword evidence="2" id="KW-1185">Reference proteome</keyword>
<dbReference type="AlphaFoldDB" id="A0A183SI22"/>
<dbReference type="EMBL" id="UYSU01032675">
    <property type="protein sequence ID" value="VDL90255.1"/>
    <property type="molecule type" value="Genomic_DNA"/>
</dbReference>
<dbReference type="Proteomes" id="UP000275846">
    <property type="component" value="Unassembled WGS sequence"/>
</dbReference>
<dbReference type="PANTHER" id="PTHR47027">
    <property type="entry name" value="REVERSE TRANSCRIPTASE DOMAIN-CONTAINING PROTEIN"/>
    <property type="match status" value="1"/>
</dbReference>
<name>A0A183SI22_SCHSO</name>
<reference evidence="1 2" key="2">
    <citation type="submission" date="2018-11" db="EMBL/GenBank/DDBJ databases">
        <authorList>
            <consortium name="Pathogen Informatics"/>
        </authorList>
    </citation>
    <scope>NUCLEOTIDE SEQUENCE [LARGE SCALE GENOMIC DNA]</scope>
    <source>
        <strain evidence="1 2">NST_G2</strain>
    </source>
</reference>
<accession>A0A183SI22</accession>
<evidence type="ECO:0000313" key="2">
    <source>
        <dbReference type="Proteomes" id="UP000275846"/>
    </source>
</evidence>
<gene>
    <name evidence="1" type="ORF">SSLN_LOCUS3870</name>
</gene>
<organism evidence="3">
    <name type="scientific">Schistocephalus solidus</name>
    <name type="common">Tapeworm</name>
    <dbReference type="NCBI Taxonomy" id="70667"/>
    <lineage>
        <taxon>Eukaryota</taxon>
        <taxon>Metazoa</taxon>
        <taxon>Spiralia</taxon>
        <taxon>Lophotrochozoa</taxon>
        <taxon>Platyhelminthes</taxon>
        <taxon>Cestoda</taxon>
        <taxon>Eucestoda</taxon>
        <taxon>Diphyllobothriidea</taxon>
        <taxon>Diphyllobothriidae</taxon>
        <taxon>Schistocephalus</taxon>
    </lineage>
</organism>
<dbReference type="PANTHER" id="PTHR47027:SF20">
    <property type="entry name" value="REVERSE TRANSCRIPTASE-LIKE PROTEIN WITH RNA-DIRECTED DNA POLYMERASE DOMAIN"/>
    <property type="match status" value="1"/>
</dbReference>
<dbReference type="OrthoDB" id="6255742at2759"/>